<dbReference type="GO" id="GO:0036220">
    <property type="term" value="F:ITP diphosphatase activity"/>
    <property type="evidence" value="ECO:0007669"/>
    <property type="project" value="UniProtKB-EC"/>
</dbReference>
<feature type="compositionally biased region" description="Basic residues" evidence="1">
    <location>
        <begin position="74"/>
        <end position="89"/>
    </location>
</feature>
<feature type="non-terminal residue" evidence="2">
    <location>
        <position position="1"/>
    </location>
</feature>
<dbReference type="EMBL" id="CADCUP010000125">
    <property type="protein sequence ID" value="CAA9395483.1"/>
    <property type="molecule type" value="Genomic_DNA"/>
</dbReference>
<gene>
    <name evidence="2" type="ORF">AVDCRST_MAG06-1872</name>
</gene>
<organism evidence="2">
    <name type="scientific">uncultured Nocardioides sp</name>
    <dbReference type="NCBI Taxonomy" id="198441"/>
    <lineage>
        <taxon>Bacteria</taxon>
        <taxon>Bacillati</taxon>
        <taxon>Actinomycetota</taxon>
        <taxon>Actinomycetes</taxon>
        <taxon>Propionibacteriales</taxon>
        <taxon>Nocardioidaceae</taxon>
        <taxon>Nocardioides</taxon>
        <taxon>environmental samples</taxon>
    </lineage>
</organism>
<feature type="non-terminal residue" evidence="2">
    <location>
        <position position="211"/>
    </location>
</feature>
<feature type="compositionally biased region" description="Basic and acidic residues" evidence="1">
    <location>
        <begin position="187"/>
        <end position="201"/>
    </location>
</feature>
<feature type="compositionally biased region" description="Basic residues" evidence="1">
    <location>
        <begin position="159"/>
        <end position="173"/>
    </location>
</feature>
<proteinExistence type="predicted"/>
<dbReference type="AlphaFoldDB" id="A0A6J4NRR6"/>
<accession>A0A6J4NRR6</accession>
<keyword evidence="2" id="KW-0378">Hydrolase</keyword>
<feature type="region of interest" description="Disordered" evidence="1">
    <location>
        <begin position="1"/>
        <end position="211"/>
    </location>
</feature>
<feature type="compositionally biased region" description="Low complexity" evidence="1">
    <location>
        <begin position="90"/>
        <end position="99"/>
    </location>
</feature>
<name>A0A6J4NRR6_9ACTN</name>
<sequence>DRCREPRLPGLAQRQEAGRDAAHPGRAGARGRGGRPGRRAGVRRAGGGRARLPGQRPAQGPGGARGDRPAVAGRRQRTVRRRPQRHAGRAVRAVVGSARCRQATGRRPQQRTAAPPARRRARRAPECPLRVRGGVLPPRRHRAGGARPDGRPGAARGPWQRRLRLRRAVRRRRPPGDHGRARRRRQGRDLTPRQGVARDRASGGCGARCRL</sequence>
<evidence type="ECO:0000256" key="1">
    <source>
        <dbReference type="SAM" id="MobiDB-lite"/>
    </source>
</evidence>
<reference evidence="2" key="1">
    <citation type="submission" date="2020-02" db="EMBL/GenBank/DDBJ databases">
        <authorList>
            <person name="Meier V. D."/>
        </authorList>
    </citation>
    <scope>NUCLEOTIDE SEQUENCE</scope>
    <source>
        <strain evidence="2">AVDCRST_MAG06</strain>
    </source>
</reference>
<dbReference type="EC" id="3.6.1.66" evidence="2"/>
<feature type="compositionally biased region" description="Low complexity" evidence="1">
    <location>
        <begin position="106"/>
        <end position="116"/>
    </location>
</feature>
<evidence type="ECO:0000313" key="2">
    <source>
        <dbReference type="EMBL" id="CAA9395483.1"/>
    </source>
</evidence>
<feature type="compositionally biased region" description="Low complexity" evidence="1">
    <location>
        <begin position="50"/>
        <end position="59"/>
    </location>
</feature>
<protein>
    <submittedName>
        <fullName evidence="2">Nucleoside 5-triphosphatase RdgB (DHAPTP, dITP, XTP-specific)</fullName>
        <ecNumber evidence="2">3.6.1.66</ecNumber>
    </submittedName>
</protein>
<feature type="compositionally biased region" description="Basic residues" evidence="1">
    <location>
        <begin position="32"/>
        <end position="42"/>
    </location>
</feature>